<dbReference type="RefSeq" id="WP_152755153.1">
    <property type="nucleotide sequence ID" value="NZ_WHNP01000002.1"/>
</dbReference>
<comment type="caution">
    <text evidence="2">The sequence shown here is derived from an EMBL/GenBank/DDBJ whole genome shotgun (WGS) entry which is preliminary data.</text>
</comment>
<dbReference type="EMBL" id="WHNP01000002">
    <property type="protein sequence ID" value="MPW15761.1"/>
    <property type="molecule type" value="Genomic_DNA"/>
</dbReference>
<accession>A0A7X1TE29</accession>
<protein>
    <submittedName>
        <fullName evidence="2">Uncharacterized protein</fullName>
    </submittedName>
</protein>
<name>A0A7X1TE29_9BURK</name>
<proteinExistence type="predicted"/>
<evidence type="ECO:0000313" key="2">
    <source>
        <dbReference type="EMBL" id="MPW15761.1"/>
    </source>
</evidence>
<dbReference type="Proteomes" id="UP000484381">
    <property type="component" value="Unassembled WGS sequence"/>
</dbReference>
<evidence type="ECO:0000256" key="1">
    <source>
        <dbReference type="SAM" id="MobiDB-lite"/>
    </source>
</evidence>
<keyword evidence="3" id="KW-1185">Reference proteome</keyword>
<sequence>MKNSNMKSLRYQVEKWLAPAPTALVHVTEFGRTRWGRTRYVCVETSSSAGVRVFFFRHGDGTWHVFPPAGDRQEPTAALPAARETN</sequence>
<reference evidence="2 3" key="1">
    <citation type="submission" date="2019-10" db="EMBL/GenBank/DDBJ databases">
        <title>Paraburkholderia sp. isolated from nodules of Mimosa pudica from Brazilian Atlantic Forest soils.</title>
        <authorList>
            <person name="Paulitsch F."/>
            <person name="Hungria M."/>
            <person name="Dall'Agnol R."/>
        </authorList>
    </citation>
    <scope>NUCLEOTIDE SEQUENCE [LARGE SCALE GENOMIC DNA]</scope>
    <source>
        <strain evidence="2 3">CNPSo 3157</strain>
    </source>
</reference>
<organism evidence="2 3">
    <name type="scientific">Paraburkholderia franconis</name>
    <dbReference type="NCBI Taxonomy" id="2654983"/>
    <lineage>
        <taxon>Bacteria</taxon>
        <taxon>Pseudomonadati</taxon>
        <taxon>Pseudomonadota</taxon>
        <taxon>Betaproteobacteria</taxon>
        <taxon>Burkholderiales</taxon>
        <taxon>Burkholderiaceae</taxon>
        <taxon>Paraburkholderia</taxon>
    </lineage>
</organism>
<feature type="region of interest" description="Disordered" evidence="1">
    <location>
        <begin position="66"/>
        <end position="86"/>
    </location>
</feature>
<dbReference type="AlphaFoldDB" id="A0A7X1TE29"/>
<gene>
    <name evidence="2" type="ORF">GCT13_02230</name>
</gene>
<evidence type="ECO:0000313" key="3">
    <source>
        <dbReference type="Proteomes" id="UP000484381"/>
    </source>
</evidence>